<feature type="transmembrane region" description="Helical" evidence="4">
    <location>
        <begin position="62"/>
        <end position="80"/>
    </location>
</feature>
<accession>A0A0A3YYJ5</accession>
<dbReference type="InterPro" id="IPR020846">
    <property type="entry name" value="MFS_dom"/>
</dbReference>
<feature type="transmembrane region" description="Helical" evidence="4">
    <location>
        <begin position="239"/>
        <end position="258"/>
    </location>
</feature>
<protein>
    <submittedName>
        <fullName evidence="6">Monocarboxylate transporter permease</fullName>
    </submittedName>
</protein>
<dbReference type="GO" id="GO:0022857">
    <property type="term" value="F:transmembrane transporter activity"/>
    <property type="evidence" value="ECO:0007669"/>
    <property type="project" value="InterPro"/>
</dbReference>
<feature type="transmembrane region" description="Helical" evidence="4">
    <location>
        <begin position="174"/>
        <end position="195"/>
    </location>
</feature>
<dbReference type="Gene3D" id="1.20.1250.20">
    <property type="entry name" value="MFS general substrate transporter like domains"/>
    <property type="match status" value="2"/>
</dbReference>
<reference evidence="6 7" key="1">
    <citation type="submission" date="2014-09" db="EMBL/GenBank/DDBJ databases">
        <title>Draft genome of Bradyrhizobium japonicum Is-34.</title>
        <authorList>
            <person name="Tsurumaru H."/>
            <person name="Yamakawa T."/>
            <person name="Hashimoto S."/>
            <person name="Okizaki K."/>
            <person name="Kanesaki Y."/>
            <person name="Yoshikawa H."/>
            <person name="Yajima S."/>
        </authorList>
    </citation>
    <scope>NUCLEOTIDE SEQUENCE [LARGE SCALE GENOMIC DNA]</scope>
    <source>
        <strain evidence="6 7">Is-34</strain>
    </source>
</reference>
<keyword evidence="2 4" id="KW-1133">Transmembrane helix</keyword>
<proteinExistence type="predicted"/>
<feature type="transmembrane region" description="Helical" evidence="4">
    <location>
        <begin position="20"/>
        <end position="42"/>
    </location>
</feature>
<dbReference type="PANTHER" id="PTHR11360:SF290">
    <property type="entry name" value="MONOCARBOXYLATE MFS PERMEASE"/>
    <property type="match status" value="1"/>
</dbReference>
<feature type="transmembrane region" description="Helical" evidence="4">
    <location>
        <begin position="111"/>
        <end position="133"/>
    </location>
</feature>
<dbReference type="CDD" id="cd17355">
    <property type="entry name" value="MFS_YcxA_like"/>
    <property type="match status" value="1"/>
</dbReference>
<evidence type="ECO:0000256" key="4">
    <source>
        <dbReference type="SAM" id="Phobius"/>
    </source>
</evidence>
<keyword evidence="1 4" id="KW-0812">Transmembrane</keyword>
<keyword evidence="3 4" id="KW-0472">Membrane</keyword>
<dbReference type="RefSeq" id="WP_041955653.1">
    <property type="nucleotide sequence ID" value="NZ_JRPN01000014.1"/>
</dbReference>
<evidence type="ECO:0000256" key="2">
    <source>
        <dbReference type="ARBA" id="ARBA00022989"/>
    </source>
</evidence>
<feature type="domain" description="Major facilitator superfamily (MFS) profile" evidence="5">
    <location>
        <begin position="18"/>
        <end position="421"/>
    </location>
</feature>
<name>A0A0A3YYJ5_BRAJP</name>
<gene>
    <name evidence="6" type="ORF">MA20_15085</name>
</gene>
<dbReference type="SUPFAM" id="SSF103473">
    <property type="entry name" value="MFS general substrate transporter"/>
    <property type="match status" value="1"/>
</dbReference>
<dbReference type="EMBL" id="JRPN01000014">
    <property type="protein sequence ID" value="KGT78718.1"/>
    <property type="molecule type" value="Genomic_DNA"/>
</dbReference>
<sequence length="425" mass="44832">MLAEFIARRAAARNIHYGWVMAALGFLYSLFASSALGVPSVLMREIASDIGVSMSELSASQGLRFALFGLAAPFAGGLMLRYGPRMMLSIAGTLALAGLLLTIVMTNRFEMWLGLGLILGIAPGLTALQLAAVISVRWFTTHRGLVVGLLNGSIATGTLIFMPLGAWIAENWGWRVALVPSGFGLLVSLVLFLLLGKDRPQELGLAPLGETAMPPVPAIPAQNFAAISFRGLRLASTRLVFWVLALTFLICGVSSYGLTSTHFVPFCGDLGLPVVTSAGLLAMIGVFDLIGTIGSGWLSDRYDNRWLLAIYYGFRGLALIWLVESNATLGAMSAFAILYGLDFIATVPPTVKLTVSTFGREMGPVVFGWIFAAHQLGVGLMAFAAGVSRDTLGTYVPAFLLAGVLCLLAAAAFALVKGPAVPAPA</sequence>
<dbReference type="Pfam" id="PF07690">
    <property type="entry name" value="MFS_1"/>
    <property type="match status" value="1"/>
</dbReference>
<feature type="transmembrane region" description="Helical" evidence="4">
    <location>
        <begin position="329"/>
        <end position="351"/>
    </location>
</feature>
<dbReference type="PROSITE" id="PS50850">
    <property type="entry name" value="MFS"/>
    <property type="match status" value="1"/>
</dbReference>
<evidence type="ECO:0000256" key="1">
    <source>
        <dbReference type="ARBA" id="ARBA00022692"/>
    </source>
</evidence>
<feature type="transmembrane region" description="Helical" evidence="4">
    <location>
        <begin position="87"/>
        <end position="105"/>
    </location>
</feature>
<evidence type="ECO:0000313" key="6">
    <source>
        <dbReference type="EMBL" id="KGT78718.1"/>
    </source>
</evidence>
<dbReference type="InterPro" id="IPR050327">
    <property type="entry name" value="Proton-linked_MCT"/>
</dbReference>
<dbReference type="Proteomes" id="UP000030377">
    <property type="component" value="Unassembled WGS sequence"/>
</dbReference>
<evidence type="ECO:0000313" key="7">
    <source>
        <dbReference type="Proteomes" id="UP000030377"/>
    </source>
</evidence>
<dbReference type="InterPro" id="IPR011701">
    <property type="entry name" value="MFS"/>
</dbReference>
<feature type="transmembrane region" description="Helical" evidence="4">
    <location>
        <begin position="395"/>
        <end position="416"/>
    </location>
</feature>
<dbReference type="AlphaFoldDB" id="A0A0A3YYJ5"/>
<comment type="caution">
    <text evidence="6">The sequence shown here is derived from an EMBL/GenBank/DDBJ whole genome shotgun (WGS) entry which is preliminary data.</text>
</comment>
<organism evidence="6 7">
    <name type="scientific">Bradyrhizobium japonicum</name>
    <dbReference type="NCBI Taxonomy" id="375"/>
    <lineage>
        <taxon>Bacteria</taxon>
        <taxon>Pseudomonadati</taxon>
        <taxon>Pseudomonadota</taxon>
        <taxon>Alphaproteobacteria</taxon>
        <taxon>Hyphomicrobiales</taxon>
        <taxon>Nitrobacteraceae</taxon>
        <taxon>Bradyrhizobium</taxon>
    </lineage>
</organism>
<dbReference type="PANTHER" id="PTHR11360">
    <property type="entry name" value="MONOCARBOXYLATE TRANSPORTER"/>
    <property type="match status" value="1"/>
</dbReference>
<evidence type="ECO:0000256" key="3">
    <source>
        <dbReference type="ARBA" id="ARBA00023136"/>
    </source>
</evidence>
<dbReference type="InterPro" id="IPR036259">
    <property type="entry name" value="MFS_trans_sf"/>
</dbReference>
<feature type="transmembrane region" description="Helical" evidence="4">
    <location>
        <begin position="363"/>
        <end position="383"/>
    </location>
</feature>
<feature type="transmembrane region" description="Helical" evidence="4">
    <location>
        <begin position="145"/>
        <end position="168"/>
    </location>
</feature>
<evidence type="ECO:0000259" key="5">
    <source>
        <dbReference type="PROSITE" id="PS50850"/>
    </source>
</evidence>
<feature type="transmembrane region" description="Helical" evidence="4">
    <location>
        <begin position="270"/>
        <end position="294"/>
    </location>
</feature>